<proteinExistence type="predicted"/>
<dbReference type="InterPro" id="IPR019956">
    <property type="entry name" value="Ubiquitin_dom"/>
</dbReference>
<dbReference type="SMART" id="SM00213">
    <property type="entry name" value="UBQ"/>
    <property type="match status" value="1"/>
</dbReference>
<name>A0A914HA76_GLORO</name>
<dbReference type="PROSITE" id="PS50053">
    <property type="entry name" value="UBIQUITIN_2"/>
    <property type="match status" value="1"/>
</dbReference>
<accession>A0A914HA76</accession>
<evidence type="ECO:0000256" key="1">
    <source>
        <dbReference type="SAM" id="MobiDB-lite"/>
    </source>
</evidence>
<feature type="region of interest" description="Disordered" evidence="1">
    <location>
        <begin position="1"/>
        <end position="96"/>
    </location>
</feature>
<keyword evidence="3" id="KW-1185">Reference proteome</keyword>
<reference evidence="4" key="1">
    <citation type="submission" date="2022-11" db="UniProtKB">
        <authorList>
            <consortium name="WormBaseParasite"/>
        </authorList>
    </citation>
    <scope>IDENTIFICATION</scope>
</reference>
<dbReference type="SUPFAM" id="SSF54236">
    <property type="entry name" value="Ubiquitin-like"/>
    <property type="match status" value="1"/>
</dbReference>
<protein>
    <submittedName>
        <fullName evidence="4">Ubiquitin-like domain-containing protein</fullName>
    </submittedName>
</protein>
<organism evidence="3 4">
    <name type="scientific">Globodera rostochiensis</name>
    <name type="common">Golden nematode worm</name>
    <name type="synonym">Heterodera rostochiensis</name>
    <dbReference type="NCBI Taxonomy" id="31243"/>
    <lineage>
        <taxon>Eukaryota</taxon>
        <taxon>Metazoa</taxon>
        <taxon>Ecdysozoa</taxon>
        <taxon>Nematoda</taxon>
        <taxon>Chromadorea</taxon>
        <taxon>Rhabditida</taxon>
        <taxon>Tylenchina</taxon>
        <taxon>Tylenchomorpha</taxon>
        <taxon>Tylenchoidea</taxon>
        <taxon>Heteroderidae</taxon>
        <taxon>Heteroderinae</taxon>
        <taxon>Globodera</taxon>
    </lineage>
</organism>
<sequence length="356" mass="41062">MEKLNRSSSRSHRSAKRIVEEANDAAGEPKKVCRTSLQLRNQQKKKTTLWDVSYEDEDDQTEEEKDEEKEEDEEQEKEEDEEEEKEEDEEERKEKDVQAQLILEKRVDMYREVDYLLKPIWDIDLFERRRFRNGSTRALCLDCGQSLGTDVASLAGHIASDENISHHKYAHKVLEKQLKLVFPNKSFLASPKHAKVAFLLYSRHFSNLPNMFERRRFAQCYRTLFCLLCGDSLDNNGAALARHLVAKGNKEDIHHQYFAATLLEKQLDSAIAQPKVPVQSFEIFVRTLTGKTITLEVEAGETVDMVKEMLEAAAGYPSWDQRLIYSGKQLESGRTLADYNVQKEATLHLTMCLRGG</sequence>
<dbReference type="WBParaSite" id="Gr19_v10_g15484.t1">
    <property type="protein sequence ID" value="Gr19_v10_g15484.t1"/>
    <property type="gene ID" value="Gr19_v10_g15484"/>
</dbReference>
<evidence type="ECO:0000259" key="2">
    <source>
        <dbReference type="PROSITE" id="PS50053"/>
    </source>
</evidence>
<dbReference type="PANTHER" id="PTHR10666">
    <property type="entry name" value="UBIQUITIN"/>
    <property type="match status" value="1"/>
</dbReference>
<feature type="domain" description="Ubiquitin-like" evidence="2">
    <location>
        <begin position="281"/>
        <end position="356"/>
    </location>
</feature>
<dbReference type="PRINTS" id="PR00348">
    <property type="entry name" value="UBIQUITIN"/>
</dbReference>
<dbReference type="Gene3D" id="3.10.20.90">
    <property type="entry name" value="Phosphatidylinositol 3-kinase Catalytic Subunit, Chain A, domain 1"/>
    <property type="match status" value="1"/>
</dbReference>
<evidence type="ECO:0000313" key="4">
    <source>
        <dbReference type="WBParaSite" id="Gr19_v10_g15484.t1"/>
    </source>
</evidence>
<evidence type="ECO:0000313" key="3">
    <source>
        <dbReference type="Proteomes" id="UP000887572"/>
    </source>
</evidence>
<dbReference type="FunFam" id="3.10.20.90:FF:000222">
    <property type="entry name" value="Polyubiquitin 5"/>
    <property type="match status" value="1"/>
</dbReference>
<dbReference type="InterPro" id="IPR050158">
    <property type="entry name" value="Ubiquitin_ubiquitin-like"/>
</dbReference>
<dbReference type="InterPro" id="IPR000626">
    <property type="entry name" value="Ubiquitin-like_dom"/>
</dbReference>
<feature type="compositionally biased region" description="Acidic residues" evidence="1">
    <location>
        <begin position="53"/>
        <end position="91"/>
    </location>
</feature>
<dbReference type="Proteomes" id="UP000887572">
    <property type="component" value="Unplaced"/>
</dbReference>
<dbReference type="Pfam" id="PF00240">
    <property type="entry name" value="ubiquitin"/>
    <property type="match status" value="1"/>
</dbReference>
<dbReference type="InterPro" id="IPR029071">
    <property type="entry name" value="Ubiquitin-like_domsf"/>
</dbReference>
<dbReference type="AlphaFoldDB" id="A0A914HA76"/>